<evidence type="ECO:0000313" key="2">
    <source>
        <dbReference type="Proteomes" id="UP000805193"/>
    </source>
</evidence>
<organism evidence="1 2">
    <name type="scientific">Ixodes persulcatus</name>
    <name type="common">Taiga tick</name>
    <dbReference type="NCBI Taxonomy" id="34615"/>
    <lineage>
        <taxon>Eukaryota</taxon>
        <taxon>Metazoa</taxon>
        <taxon>Ecdysozoa</taxon>
        <taxon>Arthropoda</taxon>
        <taxon>Chelicerata</taxon>
        <taxon>Arachnida</taxon>
        <taxon>Acari</taxon>
        <taxon>Parasitiformes</taxon>
        <taxon>Ixodida</taxon>
        <taxon>Ixodoidea</taxon>
        <taxon>Ixodidae</taxon>
        <taxon>Ixodinae</taxon>
        <taxon>Ixodes</taxon>
    </lineage>
</organism>
<dbReference type="EMBL" id="JABSTQ010010224">
    <property type="protein sequence ID" value="KAG0422469.1"/>
    <property type="molecule type" value="Genomic_DNA"/>
</dbReference>
<feature type="non-terminal residue" evidence="1">
    <location>
        <position position="1"/>
    </location>
</feature>
<sequence>DVRMEDFLPVPSTEHMEHSPSMQLSLDPSDSDVPRTAGPHCQLGKQRCLVVFFSDGQSSQRALYFVHEMEKTPNILVQTKEVTLDKATAEKIFRTSSYNAVIGSGPVIALEYTGDACLSSCQEVAKAIATETGSTGLVYVSSQANSALRQIEAIFGAATSRGIQ</sequence>
<protein>
    <submittedName>
        <fullName evidence="1">Uncharacterized protein</fullName>
    </submittedName>
</protein>
<gene>
    <name evidence="1" type="ORF">HPB47_001696</name>
</gene>
<name>A0AC60PN98_IXOPE</name>
<dbReference type="Proteomes" id="UP000805193">
    <property type="component" value="Unassembled WGS sequence"/>
</dbReference>
<keyword evidence="2" id="KW-1185">Reference proteome</keyword>
<proteinExistence type="predicted"/>
<comment type="caution">
    <text evidence="1">The sequence shown here is derived from an EMBL/GenBank/DDBJ whole genome shotgun (WGS) entry which is preliminary data.</text>
</comment>
<reference evidence="1 2" key="1">
    <citation type="journal article" date="2020" name="Cell">
        <title>Large-Scale Comparative Analyses of Tick Genomes Elucidate Their Genetic Diversity and Vector Capacities.</title>
        <authorList>
            <consortium name="Tick Genome and Microbiome Consortium (TIGMIC)"/>
            <person name="Jia N."/>
            <person name="Wang J."/>
            <person name="Shi W."/>
            <person name="Du L."/>
            <person name="Sun Y."/>
            <person name="Zhan W."/>
            <person name="Jiang J.F."/>
            <person name="Wang Q."/>
            <person name="Zhang B."/>
            <person name="Ji P."/>
            <person name="Bell-Sakyi L."/>
            <person name="Cui X.M."/>
            <person name="Yuan T.T."/>
            <person name="Jiang B.G."/>
            <person name="Yang W.F."/>
            <person name="Lam T.T."/>
            <person name="Chang Q.C."/>
            <person name="Ding S.J."/>
            <person name="Wang X.J."/>
            <person name="Zhu J.G."/>
            <person name="Ruan X.D."/>
            <person name="Zhao L."/>
            <person name="Wei J.T."/>
            <person name="Ye R.Z."/>
            <person name="Que T.C."/>
            <person name="Du C.H."/>
            <person name="Zhou Y.H."/>
            <person name="Cheng J.X."/>
            <person name="Dai P.F."/>
            <person name="Guo W.B."/>
            <person name="Han X.H."/>
            <person name="Huang E.J."/>
            <person name="Li L.F."/>
            <person name="Wei W."/>
            <person name="Gao Y.C."/>
            <person name="Liu J.Z."/>
            <person name="Shao H.Z."/>
            <person name="Wang X."/>
            <person name="Wang C.C."/>
            <person name="Yang T.C."/>
            <person name="Huo Q.B."/>
            <person name="Li W."/>
            <person name="Chen H.Y."/>
            <person name="Chen S.E."/>
            <person name="Zhou L.G."/>
            <person name="Ni X.B."/>
            <person name="Tian J.H."/>
            <person name="Sheng Y."/>
            <person name="Liu T."/>
            <person name="Pan Y.S."/>
            <person name="Xia L.Y."/>
            <person name="Li J."/>
            <person name="Zhao F."/>
            <person name="Cao W.C."/>
        </authorList>
    </citation>
    <scope>NUCLEOTIDE SEQUENCE [LARGE SCALE GENOMIC DNA]</scope>
    <source>
        <strain evidence="1">Iper-2018</strain>
    </source>
</reference>
<evidence type="ECO:0000313" key="1">
    <source>
        <dbReference type="EMBL" id="KAG0422469.1"/>
    </source>
</evidence>
<accession>A0AC60PN98</accession>